<evidence type="ECO:0000313" key="1">
    <source>
        <dbReference type="EMBL" id="KAL0366941.1"/>
    </source>
</evidence>
<protein>
    <submittedName>
        <fullName evidence="1">Uncharacterized protein</fullName>
    </submittedName>
</protein>
<name>A0AAW2QGY8_SESRA</name>
<dbReference type="EMBL" id="JACGWJ010000015">
    <property type="protein sequence ID" value="KAL0366941.1"/>
    <property type="molecule type" value="Genomic_DNA"/>
</dbReference>
<sequence length="94" mass="10476">MGIKRTSFAGLFNNNRRISDDNKLEKIEVGDATLKLEMDDLIDVQSKLGFCLVGYIAGKFSGLKGIRALSQSWGASFHQHDSGWLIFIFAPRRG</sequence>
<gene>
    <name evidence="1" type="ORF">Sradi_3584200</name>
</gene>
<reference evidence="1" key="1">
    <citation type="submission" date="2020-06" db="EMBL/GenBank/DDBJ databases">
        <authorList>
            <person name="Li T."/>
            <person name="Hu X."/>
            <person name="Zhang T."/>
            <person name="Song X."/>
            <person name="Zhang H."/>
            <person name="Dai N."/>
            <person name="Sheng W."/>
            <person name="Hou X."/>
            <person name="Wei L."/>
        </authorList>
    </citation>
    <scope>NUCLEOTIDE SEQUENCE</scope>
    <source>
        <strain evidence="1">G02</strain>
        <tissue evidence="1">Leaf</tissue>
    </source>
</reference>
<reference evidence="1" key="2">
    <citation type="journal article" date="2024" name="Plant">
        <title>Genomic evolution and insights into agronomic trait innovations of Sesamum species.</title>
        <authorList>
            <person name="Miao H."/>
            <person name="Wang L."/>
            <person name="Qu L."/>
            <person name="Liu H."/>
            <person name="Sun Y."/>
            <person name="Le M."/>
            <person name="Wang Q."/>
            <person name="Wei S."/>
            <person name="Zheng Y."/>
            <person name="Lin W."/>
            <person name="Duan Y."/>
            <person name="Cao H."/>
            <person name="Xiong S."/>
            <person name="Wang X."/>
            <person name="Wei L."/>
            <person name="Li C."/>
            <person name="Ma Q."/>
            <person name="Ju M."/>
            <person name="Zhao R."/>
            <person name="Li G."/>
            <person name="Mu C."/>
            <person name="Tian Q."/>
            <person name="Mei H."/>
            <person name="Zhang T."/>
            <person name="Gao T."/>
            <person name="Zhang H."/>
        </authorList>
    </citation>
    <scope>NUCLEOTIDE SEQUENCE</scope>
    <source>
        <strain evidence="1">G02</strain>
    </source>
</reference>
<proteinExistence type="predicted"/>
<dbReference type="AlphaFoldDB" id="A0AAW2QGY8"/>
<accession>A0AAW2QGY8</accession>
<comment type="caution">
    <text evidence="1">The sequence shown here is derived from an EMBL/GenBank/DDBJ whole genome shotgun (WGS) entry which is preliminary data.</text>
</comment>
<organism evidence="1">
    <name type="scientific">Sesamum radiatum</name>
    <name type="common">Black benniseed</name>
    <dbReference type="NCBI Taxonomy" id="300843"/>
    <lineage>
        <taxon>Eukaryota</taxon>
        <taxon>Viridiplantae</taxon>
        <taxon>Streptophyta</taxon>
        <taxon>Embryophyta</taxon>
        <taxon>Tracheophyta</taxon>
        <taxon>Spermatophyta</taxon>
        <taxon>Magnoliopsida</taxon>
        <taxon>eudicotyledons</taxon>
        <taxon>Gunneridae</taxon>
        <taxon>Pentapetalae</taxon>
        <taxon>asterids</taxon>
        <taxon>lamiids</taxon>
        <taxon>Lamiales</taxon>
        <taxon>Pedaliaceae</taxon>
        <taxon>Sesamum</taxon>
    </lineage>
</organism>